<reference evidence="1 2" key="1">
    <citation type="journal article" date="2024" name="Chem. Sci.">
        <title>Discovery of megapolipeptins by genome mining of a Burkholderiales bacteria collection.</title>
        <authorList>
            <person name="Paulo B.S."/>
            <person name="Recchia M.J.J."/>
            <person name="Lee S."/>
            <person name="Fergusson C.H."/>
            <person name="Romanowski S.B."/>
            <person name="Hernandez A."/>
            <person name="Krull N."/>
            <person name="Liu D.Y."/>
            <person name="Cavanagh H."/>
            <person name="Bos A."/>
            <person name="Gray C.A."/>
            <person name="Murphy B.T."/>
            <person name="Linington R.G."/>
            <person name="Eustaquio A.S."/>
        </authorList>
    </citation>
    <scope>NUCLEOTIDE SEQUENCE [LARGE SCALE GENOMIC DNA]</scope>
    <source>
        <strain evidence="1 2">RL18-126-BIB-B</strain>
    </source>
</reference>
<sequence length="465" mass="51357">MPLEALHLARGQFAMTAIFHILWPILTISLSAFLLVVEILWVRTSEVVWYRHARFWSKLLVLNFAVGVVSGIPMEFQFGTNWGPFSQFTGQFVGNILGFEGAMAFMLEAGFVGIMMLGWGRVPKGVHLFATSMVALGSSISAFWIMVTNSWMQTPAGVAVVDGKVVVTDYVKAIFNPDMVWGVSHMWFAALETGLVVVAGLSAYYLLKRRNPEFFVRSFKLALVLLVFIAPVQIWLGDSSGVDVFATQPAKGAAIEGHWETNAPGTGASWSLLAWPDKAKQRNDWSIEVPGLLSVLGTHSLHGQVKGLADIPVADQPPLLPLLYYTFRAMAGIGFLFMVLAFWTAFALRKARGRLDALLAQRKLLLAWVLAIPLPYIAVECGWIVREVGRQPWVVYGLLRTEHAASAISPIAITGSMVMFAVFYVILLSSFFYFARRWLKNGPDVTLQPAAELSHQSVAHATVEH</sequence>
<comment type="caution">
    <text evidence="1">The sequence shown here is derived from an EMBL/GenBank/DDBJ whole genome shotgun (WGS) entry which is preliminary data.</text>
</comment>
<accession>A0ACC7NUC3</accession>
<protein>
    <submittedName>
        <fullName evidence="1">Cytochrome ubiquinol oxidase subunit I</fullName>
    </submittedName>
</protein>
<evidence type="ECO:0000313" key="1">
    <source>
        <dbReference type="EMBL" id="MFM0108896.1"/>
    </source>
</evidence>
<proteinExistence type="predicted"/>
<evidence type="ECO:0000313" key="2">
    <source>
        <dbReference type="Proteomes" id="UP001629235"/>
    </source>
</evidence>
<gene>
    <name evidence="1" type="ORF">PQR01_37285</name>
</gene>
<keyword evidence="2" id="KW-1185">Reference proteome</keyword>
<dbReference type="Proteomes" id="UP001629235">
    <property type="component" value="Unassembled WGS sequence"/>
</dbReference>
<dbReference type="EMBL" id="JAQQDW010000147">
    <property type="protein sequence ID" value="MFM0108896.1"/>
    <property type="molecule type" value="Genomic_DNA"/>
</dbReference>
<name>A0ACC7NUC3_9BURK</name>
<organism evidence="1 2">
    <name type="scientific">Paraburkholderia rhynchosiae</name>
    <dbReference type="NCBI Taxonomy" id="487049"/>
    <lineage>
        <taxon>Bacteria</taxon>
        <taxon>Pseudomonadati</taxon>
        <taxon>Pseudomonadota</taxon>
        <taxon>Betaproteobacteria</taxon>
        <taxon>Burkholderiales</taxon>
        <taxon>Burkholderiaceae</taxon>
        <taxon>Paraburkholderia</taxon>
    </lineage>
</organism>